<organism evidence="22 23">
    <name type="scientific">Adiantum capillus-veneris</name>
    <name type="common">Maidenhair fern</name>
    <dbReference type="NCBI Taxonomy" id="13818"/>
    <lineage>
        <taxon>Eukaryota</taxon>
        <taxon>Viridiplantae</taxon>
        <taxon>Streptophyta</taxon>
        <taxon>Embryophyta</taxon>
        <taxon>Tracheophyta</taxon>
        <taxon>Polypodiopsida</taxon>
        <taxon>Polypodiidae</taxon>
        <taxon>Polypodiales</taxon>
        <taxon>Pteridineae</taxon>
        <taxon>Pteridaceae</taxon>
        <taxon>Vittarioideae</taxon>
        <taxon>Adiantum</taxon>
    </lineage>
</organism>
<keyword evidence="3" id="KW-0245">EGF-like domain</keyword>
<evidence type="ECO:0000256" key="2">
    <source>
        <dbReference type="ARBA" id="ARBA00022527"/>
    </source>
</evidence>
<dbReference type="PROSITE" id="PS50011">
    <property type="entry name" value="PROTEIN_KINASE_DOM"/>
    <property type="match status" value="1"/>
</dbReference>
<keyword evidence="7 17" id="KW-0547">Nucleotide-binding</keyword>
<dbReference type="GO" id="GO:0004674">
    <property type="term" value="F:protein serine/threonine kinase activity"/>
    <property type="evidence" value="ECO:0007669"/>
    <property type="project" value="UniProtKB-KW"/>
</dbReference>
<evidence type="ECO:0000256" key="3">
    <source>
        <dbReference type="ARBA" id="ARBA00022536"/>
    </source>
</evidence>
<dbReference type="PROSITE" id="PS50948">
    <property type="entry name" value="PAN"/>
    <property type="match status" value="1"/>
</dbReference>
<dbReference type="SUPFAM" id="SSF57414">
    <property type="entry name" value="Hairpin loop containing domain-like"/>
    <property type="match status" value="1"/>
</dbReference>
<dbReference type="InterPro" id="IPR051343">
    <property type="entry name" value="G-type_lectin_kinases/EP1-like"/>
</dbReference>
<evidence type="ECO:0000256" key="4">
    <source>
        <dbReference type="ARBA" id="ARBA00022679"/>
    </source>
</evidence>
<feature type="domain" description="Apple" evidence="21">
    <location>
        <begin position="351"/>
        <end position="431"/>
    </location>
</feature>
<feature type="domain" description="Bulb-type lectin" evidence="20">
    <location>
        <begin position="10"/>
        <end position="138"/>
    </location>
</feature>
<evidence type="ECO:0000256" key="10">
    <source>
        <dbReference type="ARBA" id="ARBA00022989"/>
    </source>
</evidence>
<comment type="subcellular location">
    <subcellularLocation>
        <location evidence="1">Membrane</location>
        <topology evidence="1">Single-pass membrane protein</topology>
    </subcellularLocation>
</comment>
<keyword evidence="14" id="KW-0325">Glycoprotein</keyword>
<keyword evidence="5 18" id="KW-0812">Transmembrane</keyword>
<dbReference type="InterPro" id="IPR036426">
    <property type="entry name" value="Bulb-type_lectin_dom_sf"/>
</dbReference>
<dbReference type="PIRSF" id="PIRSF000641">
    <property type="entry name" value="SRK"/>
    <property type="match status" value="1"/>
</dbReference>
<comment type="caution">
    <text evidence="22">The sequence shown here is derived from an EMBL/GenBank/DDBJ whole genome shotgun (WGS) entry which is preliminary data.</text>
</comment>
<dbReference type="Gene3D" id="3.30.200.20">
    <property type="entry name" value="Phosphorylase Kinase, domain 1"/>
    <property type="match status" value="1"/>
</dbReference>
<keyword evidence="6" id="KW-0732">Signal</keyword>
<evidence type="ECO:0000256" key="18">
    <source>
        <dbReference type="SAM" id="Phobius"/>
    </source>
</evidence>
<evidence type="ECO:0000256" key="9">
    <source>
        <dbReference type="ARBA" id="ARBA00022840"/>
    </source>
</evidence>
<keyword evidence="10 18" id="KW-1133">Transmembrane helix</keyword>
<comment type="catalytic activity">
    <reaction evidence="15 17">
        <text>L-threonyl-[protein] + ATP = O-phospho-L-threonyl-[protein] + ADP + H(+)</text>
        <dbReference type="Rhea" id="RHEA:46608"/>
        <dbReference type="Rhea" id="RHEA-COMP:11060"/>
        <dbReference type="Rhea" id="RHEA-COMP:11605"/>
        <dbReference type="ChEBI" id="CHEBI:15378"/>
        <dbReference type="ChEBI" id="CHEBI:30013"/>
        <dbReference type="ChEBI" id="CHEBI:30616"/>
        <dbReference type="ChEBI" id="CHEBI:61977"/>
        <dbReference type="ChEBI" id="CHEBI:456216"/>
        <dbReference type="EC" id="2.7.11.1"/>
    </reaction>
</comment>
<dbReference type="InterPro" id="IPR011009">
    <property type="entry name" value="Kinase-like_dom_sf"/>
</dbReference>
<dbReference type="EC" id="2.7.11.1" evidence="17"/>
<dbReference type="SUPFAM" id="SSF56112">
    <property type="entry name" value="Protein kinase-like (PK-like)"/>
    <property type="match status" value="1"/>
</dbReference>
<evidence type="ECO:0000256" key="7">
    <source>
        <dbReference type="ARBA" id="ARBA00022741"/>
    </source>
</evidence>
<dbReference type="Pfam" id="PF01453">
    <property type="entry name" value="B_lectin"/>
    <property type="match status" value="1"/>
</dbReference>
<keyword evidence="23" id="KW-1185">Reference proteome</keyword>
<evidence type="ECO:0000256" key="12">
    <source>
        <dbReference type="ARBA" id="ARBA00023157"/>
    </source>
</evidence>
<evidence type="ECO:0000259" key="19">
    <source>
        <dbReference type="PROSITE" id="PS50011"/>
    </source>
</evidence>
<evidence type="ECO:0000259" key="20">
    <source>
        <dbReference type="PROSITE" id="PS50927"/>
    </source>
</evidence>
<dbReference type="Proteomes" id="UP000886520">
    <property type="component" value="Chromosome 11"/>
</dbReference>
<dbReference type="Gene3D" id="2.90.10.10">
    <property type="entry name" value="Bulb-type lectin domain"/>
    <property type="match status" value="1"/>
</dbReference>
<evidence type="ECO:0000313" key="23">
    <source>
        <dbReference type="Proteomes" id="UP000886520"/>
    </source>
</evidence>
<evidence type="ECO:0000256" key="17">
    <source>
        <dbReference type="PIRNR" id="PIRNR000641"/>
    </source>
</evidence>
<keyword evidence="2 17" id="KW-0723">Serine/threonine-protein kinase</keyword>
<evidence type="ECO:0000256" key="14">
    <source>
        <dbReference type="ARBA" id="ARBA00023180"/>
    </source>
</evidence>
<keyword evidence="4 17" id="KW-0808">Transferase</keyword>
<dbReference type="AlphaFoldDB" id="A0A9D4USY6"/>
<evidence type="ECO:0000256" key="15">
    <source>
        <dbReference type="ARBA" id="ARBA00047899"/>
    </source>
</evidence>
<dbReference type="SMART" id="SM00220">
    <property type="entry name" value="S_TKc"/>
    <property type="match status" value="1"/>
</dbReference>
<reference evidence="22" key="1">
    <citation type="submission" date="2021-01" db="EMBL/GenBank/DDBJ databases">
        <title>Adiantum capillus-veneris genome.</title>
        <authorList>
            <person name="Fang Y."/>
            <person name="Liao Q."/>
        </authorList>
    </citation>
    <scope>NUCLEOTIDE SEQUENCE</scope>
    <source>
        <strain evidence="22">H3</strain>
        <tissue evidence="22">Leaf</tissue>
    </source>
</reference>
<dbReference type="InterPro" id="IPR003609">
    <property type="entry name" value="Pan_app"/>
</dbReference>
<feature type="domain" description="Protein kinase" evidence="19">
    <location>
        <begin position="512"/>
        <end position="840"/>
    </location>
</feature>
<evidence type="ECO:0000313" key="22">
    <source>
        <dbReference type="EMBL" id="KAI5073431.1"/>
    </source>
</evidence>
<dbReference type="PROSITE" id="PS00108">
    <property type="entry name" value="PROTEIN_KINASE_ST"/>
    <property type="match status" value="1"/>
</dbReference>
<keyword evidence="13" id="KW-0675">Receptor</keyword>
<dbReference type="EMBL" id="JABFUD020000011">
    <property type="protein sequence ID" value="KAI5073431.1"/>
    <property type="molecule type" value="Genomic_DNA"/>
</dbReference>
<dbReference type="FunFam" id="1.10.510.10:FF:000537">
    <property type="entry name" value="Putative receptor-like protein kinase"/>
    <property type="match status" value="1"/>
</dbReference>
<dbReference type="InterPro" id="IPR024171">
    <property type="entry name" value="SRK-like_kinase"/>
</dbReference>
<dbReference type="SMART" id="SM00473">
    <property type="entry name" value="PAN_AP"/>
    <property type="match status" value="1"/>
</dbReference>
<evidence type="ECO:0000256" key="11">
    <source>
        <dbReference type="ARBA" id="ARBA00023136"/>
    </source>
</evidence>
<evidence type="ECO:0000256" key="16">
    <source>
        <dbReference type="ARBA" id="ARBA00048679"/>
    </source>
</evidence>
<feature type="transmembrane region" description="Helical" evidence="18">
    <location>
        <begin position="449"/>
        <end position="471"/>
    </location>
</feature>
<dbReference type="GO" id="GO:0005524">
    <property type="term" value="F:ATP binding"/>
    <property type="evidence" value="ECO:0007669"/>
    <property type="project" value="UniProtKB-KW"/>
</dbReference>
<keyword evidence="11 18" id="KW-0472">Membrane</keyword>
<dbReference type="Gene3D" id="3.50.4.10">
    <property type="entry name" value="Hepatocyte Growth Factor"/>
    <property type="match status" value="1"/>
</dbReference>
<comment type="catalytic activity">
    <reaction evidence="16 17">
        <text>L-seryl-[protein] + ATP = O-phospho-L-seryl-[protein] + ADP + H(+)</text>
        <dbReference type="Rhea" id="RHEA:17989"/>
        <dbReference type="Rhea" id="RHEA-COMP:9863"/>
        <dbReference type="Rhea" id="RHEA-COMP:11604"/>
        <dbReference type="ChEBI" id="CHEBI:15378"/>
        <dbReference type="ChEBI" id="CHEBI:29999"/>
        <dbReference type="ChEBI" id="CHEBI:30616"/>
        <dbReference type="ChEBI" id="CHEBI:83421"/>
        <dbReference type="ChEBI" id="CHEBI:456216"/>
        <dbReference type="EC" id="2.7.11.1"/>
    </reaction>
</comment>
<sequence length="895" mass="98323">MIPALTPANETIDFSTLPSQPARRILLSNTSNPFLLSRDSAYSFQLFDYGPTRSHRLLVVLSTLYNTTVVWIANRDRPASPNASLLFELPSRTLTLREPNGTLIWSPSVSNISTIVMNSTGNLYIVVGVGGSSSASIEWQSFDVPADVFVPGQRLRTNHTSTASLAWNDWASGYYTLRANPGGAVLYATFDAQQNMVPYAVLNYVISNTSLNGSLYSACNRTTILYNQDATGVSLEQEGTPSPQCLLEDSNSVHGINFATRIGGDGYRFLRVMPTGDINSFFLSNSSGQLALRRDNELFKGFYSTYCRLPSYCGINGLCSSVETCTCPPLFEAIDPSDPTQGCRLQTPLNCSISLQHQFQPVTGSDYYANAYLPPRQIVENPSDCTALCLQNCSCTAAFYNNETGNCHLYDQVRTMQFGSSPSVTAFLRVAYLPASDQDNGNSVFPRKVVIGVSVAAAVVLVTMVGIIAWISRRLMKARSDDDSDSEEEAFLEGLPGLPPRFSYKELYDATEGFSKQLGKGGSGAVYDGNLHIPSGIDKNSQETKLKQQQQQLVIRVAVKELTLSEYSNIAAASKRHFRAEVATLGNLSHVNLVQLKGFCAEGMHRLLIYEYMENGSLDKWIFPNSNIKAGAHVLPWEVRHRIALDTARGLAFLHEECRERVVHLDVKPQNILLDAGFRAKLADFGLSKLMERGHSQTVTAMRGTPGYMAPEWFLNLPITDRSDVFSYGMVLLELVGGRKNLNTAAQTSEEWYFPAWALRRAGSGRISEVVDKRLFAQLDGHAGVENNIAQADQGPAISASGLLKMERLINVAFWCIQEDATSRPSMTTVVLMLEEHLQVPDPPLEMAYVPRRHAQPGRRTIFNTSSGSHTSTAAIISSNYSGATPEVTSVLSPR</sequence>
<dbReference type="CDD" id="cd01098">
    <property type="entry name" value="PAN_AP_plant"/>
    <property type="match status" value="1"/>
</dbReference>
<gene>
    <name evidence="22" type="ORF">GOP47_0011444</name>
</gene>
<evidence type="ECO:0000256" key="13">
    <source>
        <dbReference type="ARBA" id="ARBA00023170"/>
    </source>
</evidence>
<evidence type="ECO:0000256" key="8">
    <source>
        <dbReference type="ARBA" id="ARBA00022777"/>
    </source>
</evidence>
<dbReference type="InterPro" id="IPR000719">
    <property type="entry name" value="Prot_kinase_dom"/>
</dbReference>
<dbReference type="PANTHER" id="PTHR47976">
    <property type="entry name" value="G-TYPE LECTIN S-RECEPTOR-LIKE SERINE/THREONINE-PROTEIN KINASE SD2-5"/>
    <property type="match status" value="1"/>
</dbReference>
<dbReference type="Pfam" id="PF00069">
    <property type="entry name" value="Pkinase"/>
    <property type="match status" value="1"/>
</dbReference>
<evidence type="ECO:0000259" key="21">
    <source>
        <dbReference type="PROSITE" id="PS50948"/>
    </source>
</evidence>
<dbReference type="InterPro" id="IPR008271">
    <property type="entry name" value="Ser/Thr_kinase_AS"/>
</dbReference>
<name>A0A9D4USY6_ADICA</name>
<evidence type="ECO:0000256" key="5">
    <source>
        <dbReference type="ARBA" id="ARBA00022692"/>
    </source>
</evidence>
<comment type="similarity">
    <text evidence="17">Belongs to the protein kinase superfamily. Ser/Thr protein kinase family.</text>
</comment>
<keyword evidence="8 17" id="KW-0418">Kinase</keyword>
<proteinExistence type="inferred from homology"/>
<dbReference type="OrthoDB" id="1912916at2759"/>
<evidence type="ECO:0000256" key="6">
    <source>
        <dbReference type="ARBA" id="ARBA00022729"/>
    </source>
</evidence>
<dbReference type="GO" id="GO:0016020">
    <property type="term" value="C:membrane"/>
    <property type="evidence" value="ECO:0007669"/>
    <property type="project" value="UniProtKB-SubCell"/>
</dbReference>
<keyword evidence="12" id="KW-1015">Disulfide bond</keyword>
<dbReference type="Pfam" id="PF00024">
    <property type="entry name" value="PAN_1"/>
    <property type="match status" value="1"/>
</dbReference>
<protein>
    <recommendedName>
        <fullName evidence="17">Receptor-like serine/threonine-protein kinase</fullName>
        <ecNumber evidence="17">2.7.11.1</ecNumber>
    </recommendedName>
</protein>
<evidence type="ECO:0000256" key="1">
    <source>
        <dbReference type="ARBA" id="ARBA00004167"/>
    </source>
</evidence>
<dbReference type="InterPro" id="IPR001480">
    <property type="entry name" value="Bulb-type_lectin_dom"/>
</dbReference>
<dbReference type="SMART" id="SM00108">
    <property type="entry name" value="B_lectin"/>
    <property type="match status" value="1"/>
</dbReference>
<dbReference type="SUPFAM" id="SSF51110">
    <property type="entry name" value="alpha-D-mannose-specific plant lectins"/>
    <property type="match status" value="1"/>
</dbReference>
<accession>A0A9D4USY6</accession>
<dbReference type="PROSITE" id="PS50927">
    <property type="entry name" value="BULB_LECTIN"/>
    <property type="match status" value="1"/>
</dbReference>
<dbReference type="Gene3D" id="1.10.510.10">
    <property type="entry name" value="Transferase(Phosphotransferase) domain 1"/>
    <property type="match status" value="1"/>
</dbReference>
<keyword evidence="9 17" id="KW-0067">ATP-binding</keyword>